<evidence type="ECO:0000256" key="1">
    <source>
        <dbReference type="SAM" id="Phobius"/>
    </source>
</evidence>
<keyword evidence="3" id="KW-1185">Reference proteome</keyword>
<evidence type="ECO:0008006" key="4">
    <source>
        <dbReference type="Google" id="ProtNLM"/>
    </source>
</evidence>
<keyword evidence="1" id="KW-0472">Membrane</keyword>
<dbReference type="InterPro" id="IPR029468">
    <property type="entry name" value="O-ag_pol_Wzy"/>
</dbReference>
<feature type="transmembrane region" description="Helical" evidence="1">
    <location>
        <begin position="389"/>
        <end position="406"/>
    </location>
</feature>
<proteinExistence type="predicted"/>
<feature type="transmembrane region" description="Helical" evidence="1">
    <location>
        <begin position="234"/>
        <end position="253"/>
    </location>
</feature>
<dbReference type="Pfam" id="PF14296">
    <property type="entry name" value="O-ag_pol_Wzy"/>
    <property type="match status" value="1"/>
</dbReference>
<dbReference type="NCBIfam" id="TIGR04370">
    <property type="entry name" value="glyco_rpt_poly"/>
    <property type="match status" value="1"/>
</dbReference>
<keyword evidence="1" id="KW-0812">Transmembrane</keyword>
<name>A0ABM7X9N0_9BACT</name>
<feature type="transmembrane region" description="Helical" evidence="1">
    <location>
        <begin position="412"/>
        <end position="430"/>
    </location>
</feature>
<feature type="transmembrane region" description="Helical" evidence="1">
    <location>
        <begin position="358"/>
        <end position="377"/>
    </location>
</feature>
<sequence length="447" mass="47721">MRGVYTALLVALLGVTLLLPGAGGALAAAGIWLACVLVVARSHPNGLMSLACLYLVLLGLFHLGLVVPVTLHPGPGELPEWLASRHLPTALGLFSTAAVAVALGATLVPVPAREEPESHLPAEPQLFRVGRAVAALGAVLLWIGVWQLGLLSSGYDVYFERAMSEDVRFFGFGLMLFPIGLLVAAVGATPRQMAWLAAGFGLVMGPLFLSGFRGPVLVQMISLSAVWAHKDARVARRVSLIAAAAALVLIPVIRMTRNAGEEEKRDLRVGPMAVFEEAGGSIYPLVVTAEGVESGTEPLWLGRSYLFGLKRIVPNVSTRWRAPGGRVLTPSAWATLQADPWTFEHGGGIGFSGIAEPYLNFGKAGVVLFFFAVGFVIRRFDGWLERDPFRAAVGAASFGAVLWTVRNDSIELFRVLAIASLTVLAAWAVARFAAQRARAADQDWRTE</sequence>
<dbReference type="RefSeq" id="WP_248345696.1">
    <property type="nucleotide sequence ID" value="NZ_AP025592.1"/>
</dbReference>
<feature type="transmembrane region" description="Helical" evidence="1">
    <location>
        <begin position="46"/>
        <end position="69"/>
    </location>
</feature>
<evidence type="ECO:0000313" key="2">
    <source>
        <dbReference type="EMBL" id="BDG08520.1"/>
    </source>
</evidence>
<dbReference type="Proteomes" id="UP001162734">
    <property type="component" value="Chromosome"/>
</dbReference>
<dbReference type="PROSITE" id="PS51257">
    <property type="entry name" value="PROKAR_LIPOPROTEIN"/>
    <property type="match status" value="1"/>
</dbReference>
<organism evidence="2 3">
    <name type="scientific">Anaeromyxobacter paludicola</name>
    <dbReference type="NCBI Taxonomy" id="2918171"/>
    <lineage>
        <taxon>Bacteria</taxon>
        <taxon>Pseudomonadati</taxon>
        <taxon>Myxococcota</taxon>
        <taxon>Myxococcia</taxon>
        <taxon>Myxococcales</taxon>
        <taxon>Cystobacterineae</taxon>
        <taxon>Anaeromyxobacteraceae</taxon>
        <taxon>Anaeromyxobacter</taxon>
    </lineage>
</organism>
<feature type="transmembrane region" description="Helical" evidence="1">
    <location>
        <begin position="167"/>
        <end position="188"/>
    </location>
</feature>
<keyword evidence="1" id="KW-1133">Transmembrane helix</keyword>
<feature type="transmembrane region" description="Helical" evidence="1">
    <location>
        <begin position="90"/>
        <end position="112"/>
    </location>
</feature>
<protein>
    <recommendedName>
        <fullName evidence="4">O-antigen polymerase</fullName>
    </recommendedName>
</protein>
<reference evidence="3" key="1">
    <citation type="journal article" date="2022" name="Int. J. Syst. Evol. Microbiol.">
        <title>Anaeromyxobacter oryzae sp. nov., Anaeromyxobacter diazotrophicus sp. nov. and Anaeromyxobacter paludicola sp. nov., isolated from paddy soils.</title>
        <authorList>
            <person name="Itoh H."/>
            <person name="Xu Z."/>
            <person name="Mise K."/>
            <person name="Masuda Y."/>
            <person name="Ushijima N."/>
            <person name="Hayakawa C."/>
            <person name="Shiratori Y."/>
            <person name="Senoo K."/>
        </authorList>
    </citation>
    <scope>NUCLEOTIDE SEQUENCE [LARGE SCALE GENOMIC DNA]</scope>
    <source>
        <strain evidence="3">Red630</strain>
    </source>
</reference>
<feature type="transmembrane region" description="Helical" evidence="1">
    <location>
        <begin position="132"/>
        <end position="155"/>
    </location>
</feature>
<dbReference type="EMBL" id="AP025592">
    <property type="protein sequence ID" value="BDG08520.1"/>
    <property type="molecule type" value="Genomic_DNA"/>
</dbReference>
<accession>A0ABM7X9N0</accession>
<gene>
    <name evidence="2" type="ORF">AMPC_16330</name>
</gene>
<evidence type="ECO:0000313" key="3">
    <source>
        <dbReference type="Proteomes" id="UP001162734"/>
    </source>
</evidence>
<feature type="transmembrane region" description="Helical" evidence="1">
    <location>
        <begin position="194"/>
        <end position="213"/>
    </location>
</feature>